<evidence type="ECO:0000259" key="13">
    <source>
        <dbReference type="SMART" id="SM00986"/>
    </source>
</evidence>
<comment type="catalytic activity">
    <reaction evidence="1">
        <text>Hydrolyzes single-stranded DNA or mismatched double-stranded DNA and polynucleotides, releasing free uracil.</text>
        <dbReference type="EC" id="3.2.2.27"/>
    </reaction>
</comment>
<evidence type="ECO:0000256" key="8">
    <source>
        <dbReference type="ARBA" id="ARBA00022801"/>
    </source>
</evidence>
<evidence type="ECO:0000256" key="4">
    <source>
        <dbReference type="ARBA" id="ARBA00019403"/>
    </source>
</evidence>
<dbReference type="Proteomes" id="UP001242480">
    <property type="component" value="Unassembled WGS sequence"/>
</dbReference>
<feature type="domain" description="Uracil-DNA glycosylase-like" evidence="13">
    <location>
        <begin position="140"/>
        <end position="290"/>
    </location>
</feature>
<dbReference type="InterPro" id="IPR051536">
    <property type="entry name" value="UDG_Type-4/5"/>
</dbReference>
<keyword evidence="15" id="KW-1185">Reference proteome</keyword>
<dbReference type="PANTHER" id="PTHR33693">
    <property type="entry name" value="TYPE-5 URACIL-DNA GLYCOSYLASE"/>
    <property type="match status" value="1"/>
</dbReference>
<evidence type="ECO:0000256" key="5">
    <source>
        <dbReference type="ARBA" id="ARBA00022485"/>
    </source>
</evidence>
<dbReference type="EMBL" id="JAUSVX010000006">
    <property type="protein sequence ID" value="MDQ0470515.1"/>
    <property type="molecule type" value="Genomic_DNA"/>
</dbReference>
<evidence type="ECO:0000256" key="12">
    <source>
        <dbReference type="SAM" id="Coils"/>
    </source>
</evidence>
<evidence type="ECO:0000256" key="1">
    <source>
        <dbReference type="ARBA" id="ARBA00001400"/>
    </source>
</evidence>
<dbReference type="NCBIfam" id="TIGR00758">
    <property type="entry name" value="UDG_fam4"/>
    <property type="match status" value="1"/>
</dbReference>
<dbReference type="GO" id="GO:0003887">
    <property type="term" value="F:DNA-directed DNA polymerase activity"/>
    <property type="evidence" value="ECO:0007669"/>
    <property type="project" value="UniProtKB-EC"/>
</dbReference>
<dbReference type="CDD" id="cd10030">
    <property type="entry name" value="UDG-F4_TTUDGA_SPO1dp_like"/>
    <property type="match status" value="1"/>
</dbReference>
<keyword evidence="10" id="KW-0411">Iron-sulfur</keyword>
<evidence type="ECO:0000313" key="14">
    <source>
        <dbReference type="EMBL" id="MDQ0470515.1"/>
    </source>
</evidence>
<evidence type="ECO:0000256" key="6">
    <source>
        <dbReference type="ARBA" id="ARBA00022723"/>
    </source>
</evidence>
<gene>
    <name evidence="14" type="ORF">QO011_003534</name>
</gene>
<sequence length="299" mass="31415">MTDAPAPLPAAEALLRWYAEMGVDVAVADEPVDRFAESTAAALAAGTAVALAAGTAAAPAAAPALQAVPAVPRAPMAAPAAGPRPRPAAPAPALLTTAPDAVELAARDLAQAAQTLDELRDALERFEGCALKATATRLVFADGAPDARIMFVGEAPGRDEDMQGKPFVGPSGQLLDRMLAAIGLDRTRAYIANIVPWRPPGNRDPTPQESTICRPFLQRQIELVSPDILVCLGARSAQGLLGVTEGILKLRGRWLAYDAGSRSIRTMATLHPAYLLRQPVQKRLAWRDFRALATALAES</sequence>
<organism evidence="14 15">
    <name type="scientific">Labrys wisconsinensis</name>
    <dbReference type="NCBI Taxonomy" id="425677"/>
    <lineage>
        <taxon>Bacteria</taxon>
        <taxon>Pseudomonadati</taxon>
        <taxon>Pseudomonadota</taxon>
        <taxon>Alphaproteobacteria</taxon>
        <taxon>Hyphomicrobiales</taxon>
        <taxon>Xanthobacteraceae</taxon>
        <taxon>Labrys</taxon>
    </lineage>
</organism>
<evidence type="ECO:0000256" key="3">
    <source>
        <dbReference type="ARBA" id="ARBA00012030"/>
    </source>
</evidence>
<keyword evidence="5" id="KW-0004">4Fe-4S</keyword>
<feature type="coiled-coil region" evidence="12">
    <location>
        <begin position="102"/>
        <end position="129"/>
    </location>
</feature>
<evidence type="ECO:0000256" key="9">
    <source>
        <dbReference type="ARBA" id="ARBA00023004"/>
    </source>
</evidence>
<keyword evidence="9" id="KW-0408">Iron</keyword>
<reference evidence="14 15" key="1">
    <citation type="submission" date="2023-07" db="EMBL/GenBank/DDBJ databases">
        <title>Genomic Encyclopedia of Type Strains, Phase IV (KMG-IV): sequencing the most valuable type-strain genomes for metagenomic binning, comparative biology and taxonomic classification.</title>
        <authorList>
            <person name="Goeker M."/>
        </authorList>
    </citation>
    <scope>NUCLEOTIDE SEQUENCE [LARGE SCALE GENOMIC DNA]</scope>
    <source>
        <strain evidence="14 15">DSM 19619</strain>
    </source>
</reference>
<dbReference type="SMART" id="SM00987">
    <property type="entry name" value="UreE_C"/>
    <property type="match status" value="1"/>
</dbReference>
<evidence type="ECO:0000256" key="10">
    <source>
        <dbReference type="ARBA" id="ARBA00023014"/>
    </source>
</evidence>
<keyword evidence="7" id="KW-0227">DNA damage</keyword>
<accession>A0ABU0J8B3</accession>
<keyword evidence="11" id="KW-0234">DNA repair</keyword>
<dbReference type="EC" id="3.2.2.27" evidence="3"/>
<dbReference type="PANTHER" id="PTHR33693:SF1">
    <property type="entry name" value="TYPE-4 URACIL-DNA GLYCOSYLASE"/>
    <property type="match status" value="1"/>
</dbReference>
<keyword evidence="12" id="KW-0175">Coiled coil</keyword>
<evidence type="ECO:0000256" key="11">
    <source>
        <dbReference type="ARBA" id="ARBA00023204"/>
    </source>
</evidence>
<evidence type="ECO:0000256" key="7">
    <source>
        <dbReference type="ARBA" id="ARBA00022763"/>
    </source>
</evidence>
<comment type="caution">
    <text evidence="14">The sequence shown here is derived from an EMBL/GenBank/DDBJ whole genome shotgun (WGS) entry which is preliminary data.</text>
</comment>
<keyword evidence="14" id="KW-0808">Transferase</keyword>
<dbReference type="InterPro" id="IPR036895">
    <property type="entry name" value="Uracil-DNA_glycosylase-like_sf"/>
</dbReference>
<keyword evidence="14" id="KW-0548">Nucleotidyltransferase</keyword>
<name>A0ABU0J8B3_9HYPH</name>
<comment type="similarity">
    <text evidence="2">Belongs to the uracil-DNA glycosylase (UDG) superfamily. Type 4 (UDGa) family.</text>
</comment>
<dbReference type="InterPro" id="IPR005122">
    <property type="entry name" value="Uracil-DNA_glycosylase-like"/>
</dbReference>
<proteinExistence type="inferred from homology"/>
<dbReference type="SUPFAM" id="SSF52141">
    <property type="entry name" value="Uracil-DNA glycosylase-like"/>
    <property type="match status" value="1"/>
</dbReference>
<dbReference type="Pfam" id="PF03167">
    <property type="entry name" value="UDG"/>
    <property type="match status" value="1"/>
</dbReference>
<dbReference type="SMART" id="SM00986">
    <property type="entry name" value="UDG"/>
    <property type="match status" value="1"/>
</dbReference>
<dbReference type="Gene3D" id="3.40.470.10">
    <property type="entry name" value="Uracil-DNA glycosylase-like domain"/>
    <property type="match status" value="1"/>
</dbReference>
<evidence type="ECO:0000313" key="15">
    <source>
        <dbReference type="Proteomes" id="UP001242480"/>
    </source>
</evidence>
<keyword evidence="6" id="KW-0479">Metal-binding</keyword>
<dbReference type="RefSeq" id="WP_307274552.1">
    <property type="nucleotide sequence ID" value="NZ_JAUSVX010000006.1"/>
</dbReference>
<keyword evidence="8" id="KW-0378">Hydrolase</keyword>
<protein>
    <recommendedName>
        <fullName evidence="4">Type-4 uracil-DNA glycosylase</fullName>
        <ecNumber evidence="3">3.2.2.27</ecNumber>
    </recommendedName>
</protein>
<evidence type="ECO:0000256" key="2">
    <source>
        <dbReference type="ARBA" id="ARBA00006521"/>
    </source>
</evidence>
<dbReference type="InterPro" id="IPR005273">
    <property type="entry name" value="Ura-DNA_glyco_family4"/>
</dbReference>